<dbReference type="PROSITE" id="PS51257">
    <property type="entry name" value="PROKAR_LIPOPROTEIN"/>
    <property type="match status" value="1"/>
</dbReference>
<dbReference type="PANTHER" id="PTHR11261:SF3">
    <property type="entry name" value="RETINOL-BINDING PROTEIN 3"/>
    <property type="match status" value="1"/>
</dbReference>
<evidence type="ECO:0000313" key="3">
    <source>
        <dbReference type="EMBL" id="ANU64306.1"/>
    </source>
</evidence>
<dbReference type="Gene3D" id="3.30.750.44">
    <property type="match status" value="1"/>
</dbReference>
<dbReference type="InterPro" id="IPR005151">
    <property type="entry name" value="Tail-specific_protease"/>
</dbReference>
<dbReference type="GeneID" id="65537526"/>
<name>A0A1B1SBZ1_9BACT</name>
<keyword evidence="4" id="KW-1185">Reference proteome</keyword>
<organism evidence="3 4">
    <name type="scientific">Muribaculum intestinale</name>
    <dbReference type="NCBI Taxonomy" id="1796646"/>
    <lineage>
        <taxon>Bacteria</taxon>
        <taxon>Pseudomonadati</taxon>
        <taxon>Bacteroidota</taxon>
        <taxon>Bacteroidia</taxon>
        <taxon>Bacteroidales</taxon>
        <taxon>Muribaculaceae</taxon>
        <taxon>Muribaculum</taxon>
    </lineage>
</organism>
<dbReference type="STRING" id="1796646.A4V02_11650"/>
<dbReference type="Pfam" id="PF03572">
    <property type="entry name" value="Peptidase_S41"/>
    <property type="match status" value="1"/>
</dbReference>
<feature type="domain" description="Tail specific protease" evidence="2">
    <location>
        <begin position="118"/>
        <end position="321"/>
    </location>
</feature>
<feature type="signal peptide" evidence="1">
    <location>
        <begin position="1"/>
        <end position="21"/>
    </location>
</feature>
<dbReference type="EMBL" id="CP015402">
    <property type="protein sequence ID" value="ANU64306.1"/>
    <property type="molecule type" value="Genomic_DNA"/>
</dbReference>
<accession>A0A1B1SBZ1</accession>
<proteinExistence type="predicted"/>
<dbReference type="Proteomes" id="UP000186351">
    <property type="component" value="Chromosome"/>
</dbReference>
<dbReference type="OrthoDB" id="6397760at2"/>
<keyword evidence="1" id="KW-0732">Signal</keyword>
<dbReference type="Pfam" id="PF14684">
    <property type="entry name" value="Tricorn_C1"/>
    <property type="match status" value="1"/>
</dbReference>
<dbReference type="CDD" id="cd07563">
    <property type="entry name" value="Peptidase_S41_IRBP"/>
    <property type="match status" value="1"/>
</dbReference>
<dbReference type="RefSeq" id="WP_068961589.1">
    <property type="nucleotide sequence ID" value="NZ_CAJTAP010000007.1"/>
</dbReference>
<dbReference type="InterPro" id="IPR029045">
    <property type="entry name" value="ClpP/crotonase-like_dom_sf"/>
</dbReference>
<dbReference type="GO" id="GO:0008236">
    <property type="term" value="F:serine-type peptidase activity"/>
    <property type="evidence" value="ECO:0007669"/>
    <property type="project" value="InterPro"/>
</dbReference>
<feature type="chain" id="PRO_5008529427" evidence="1">
    <location>
        <begin position="22"/>
        <end position="351"/>
    </location>
</feature>
<dbReference type="GO" id="GO:0006508">
    <property type="term" value="P:proteolysis"/>
    <property type="evidence" value="ECO:0007669"/>
    <property type="project" value="InterPro"/>
</dbReference>
<evidence type="ECO:0000256" key="1">
    <source>
        <dbReference type="SAM" id="SignalP"/>
    </source>
</evidence>
<accession>A0A1Z2XGN4</accession>
<dbReference type="SMART" id="SM00245">
    <property type="entry name" value="TSPc"/>
    <property type="match status" value="1"/>
</dbReference>
<dbReference type="KEGG" id="pary:A4V02_11650"/>
<reference evidence="4" key="1">
    <citation type="submission" date="2016-04" db="EMBL/GenBank/DDBJ databases">
        <title>Complete Genome Sequences of Twelve Strains of a Stable Defined Moderately Diverse Mouse Microbiota 2 (sDMDMm2).</title>
        <authorList>
            <person name="Uchimura Y."/>
            <person name="Wyss M."/>
            <person name="Brugiroux S."/>
            <person name="Limenitakis J.P."/>
            <person name="Stecher B."/>
            <person name="McCoy K.D."/>
            <person name="Macpherson A.J."/>
        </authorList>
    </citation>
    <scope>NUCLEOTIDE SEQUENCE [LARGE SCALE GENOMIC DNA]</scope>
    <source>
        <strain evidence="4">YL27</strain>
    </source>
</reference>
<gene>
    <name evidence="3" type="ORF">A4V02_11650</name>
</gene>
<evidence type="ECO:0000313" key="4">
    <source>
        <dbReference type="Proteomes" id="UP000186351"/>
    </source>
</evidence>
<dbReference type="PANTHER" id="PTHR11261">
    <property type="entry name" value="INTERPHOTORECEPTOR RETINOID-BINDING PROTEIN"/>
    <property type="match status" value="1"/>
</dbReference>
<evidence type="ECO:0000259" key="2">
    <source>
        <dbReference type="SMART" id="SM00245"/>
    </source>
</evidence>
<dbReference type="InterPro" id="IPR028204">
    <property type="entry name" value="Tricorn_C1"/>
</dbReference>
<protein>
    <submittedName>
        <fullName evidence="3">Peptidase S41</fullName>
    </submittedName>
</protein>
<sequence length="351" mass="39085">MKISIHAIISRLMLFTATASAVIVSGGCHPLEEWDNNPQGNFEALWTILDEHYCFFAEKDVDWREIHDKYAPLVSNRMTSKELFFVCADMLDELRDGHTNLSASFNTSYYRKWWSDYPQNYSERLVEQYYLNFNFLSASGLDYAVLPQNIGYIRYSSFSTPIGEGNLDEVLMYLNTCDGLIIDIRDNGGGSMTNVETLVRRFITSRTLAGYISHKTGPGHNDFSEPFAYYFDPAERGRIMWGKPTVVLTSRGTFSAANNFVSIMKYIPGVTIAGARTGGGSGMPFNSELPNGWSVRFSACSVLDSNGQSTEFGIDPTPGCEVDLDPGQALLGHDTILDFAITRLTSPDSGE</sequence>
<dbReference type="Gene3D" id="3.90.226.10">
    <property type="entry name" value="2-enoyl-CoA Hydratase, Chain A, domain 1"/>
    <property type="match status" value="1"/>
</dbReference>
<dbReference type="SUPFAM" id="SSF52096">
    <property type="entry name" value="ClpP/crotonase"/>
    <property type="match status" value="1"/>
</dbReference>
<dbReference type="AlphaFoldDB" id="A0A1B1SBZ1"/>